<name>A0A9P3LVM9_9FUNG</name>
<dbReference type="PROSITE" id="PS51835">
    <property type="entry name" value="DENN_C9ORF72"/>
    <property type="match status" value="1"/>
</dbReference>
<dbReference type="Pfam" id="PF15019">
    <property type="entry name" value="C9orf72-like"/>
    <property type="match status" value="1"/>
</dbReference>
<reference evidence="2" key="2">
    <citation type="journal article" date="2022" name="Microbiol. Resour. Announc.">
        <title>Whole-Genome Sequence of Entomortierella parvispora E1425, a Mucoromycotan Fungus Associated with Burkholderiaceae-Related Endosymbiotic Bacteria.</title>
        <authorList>
            <person name="Herlambang A."/>
            <person name="Guo Y."/>
            <person name="Takashima Y."/>
            <person name="Narisawa K."/>
            <person name="Ohta H."/>
            <person name="Nishizawa T."/>
        </authorList>
    </citation>
    <scope>NUCLEOTIDE SEQUENCE</scope>
    <source>
        <strain evidence="2">E1425</strain>
    </source>
</reference>
<evidence type="ECO:0000256" key="1">
    <source>
        <dbReference type="SAM" id="MobiDB-lite"/>
    </source>
</evidence>
<sequence>MSGHGEDAQGSTPAHAASATAAAHDHVPNPAVYDTPERLPHDRSNGHGNGNGNGNGVSHVKGDPHSSAGPPHSLASPRAPSSTTTNTGPLTTTATTAASSTTTTTTTTTTTNTVASSSTTSRTSPPQSLPVGALSQAQAQFPAMLATQLQLQVNTRAASIASPPTLNLVPATPGPSSSSTTLKASSDLAAPASTSSSNPSTLSKHKGQPVQPYLVTPKEEKGHGTIWGLWEHDDGHSSSKSSSKITKAGKGAPSTSGSSKVVTSMGAEAGRKALLALKSVAAEEGGPISGGAPRKKASTQQLASKFTILAPPLSSTLSIASAPVSPHKDRDLEAVAIGLPLSTPFESISLPSTPTATENRSHCLPENGFFLAVMSVYWSNLVGPRIEQIWTPRVGCPDESTLSQLAKQILNGEVMRTTDAVETKMVVLQEEGLLALSYLYTANPSMADNCSYGSTTLGITTGTLAMSTKFVLSFVVPLVYLQNFSGFFSIMSDHAPVLIEILRGLRAGLRLNTALELFAEEHLVPFVEDVMTMEAVAMAIEGAKVSHIALGREGDQVFGREFICRAITSHLQTNSSTVVVGNNITIMNMMINTLALFLSPEDRAKSCHARKQHRYLPDLFLQGIYTPSIGKQQQSSAGQAIDEETGLPYRKVDRNGRLYHILSSPFPTTIVDTVNCKVEQTERFPKYTALRSEYRREQTRCVIDRSVSRIFAWNASNQTGYLYQGSIPPQSFQRYTGSDAGGFWGARRENSWTSIEWKGQKVVKSVSSAAPMVENLVRCAVGLPFEMREGYVRQWRRGLVKKALTLVKFVRKEGVGMAEKMERQARISDGKGTLENTTIGTEDDDSKTHPHSVPLSPQATFQQLGLESADLSIILGTAERLLPSVTEFVRDRLGVE</sequence>
<dbReference type="GO" id="GO:0006914">
    <property type="term" value="P:autophagy"/>
    <property type="evidence" value="ECO:0007669"/>
    <property type="project" value="TreeGrafter"/>
</dbReference>
<feature type="compositionally biased region" description="Low complexity" evidence="1">
    <location>
        <begin position="170"/>
        <end position="202"/>
    </location>
</feature>
<keyword evidence="3" id="KW-1185">Reference proteome</keyword>
<dbReference type="AlphaFoldDB" id="A0A9P3LVM9"/>
<evidence type="ECO:0000313" key="3">
    <source>
        <dbReference type="Proteomes" id="UP000827284"/>
    </source>
</evidence>
<feature type="compositionally biased region" description="Low complexity" evidence="1">
    <location>
        <begin position="81"/>
        <end position="124"/>
    </location>
</feature>
<evidence type="ECO:0000313" key="2">
    <source>
        <dbReference type="EMBL" id="GJJ72159.1"/>
    </source>
</evidence>
<organism evidence="2 3">
    <name type="scientific">Entomortierella parvispora</name>
    <dbReference type="NCBI Taxonomy" id="205924"/>
    <lineage>
        <taxon>Eukaryota</taxon>
        <taxon>Fungi</taxon>
        <taxon>Fungi incertae sedis</taxon>
        <taxon>Mucoromycota</taxon>
        <taxon>Mortierellomycotina</taxon>
        <taxon>Mortierellomycetes</taxon>
        <taxon>Mortierellales</taxon>
        <taxon>Mortierellaceae</taxon>
        <taxon>Entomortierella</taxon>
    </lineage>
</organism>
<feature type="compositionally biased region" description="Low complexity" evidence="1">
    <location>
        <begin position="11"/>
        <end position="22"/>
    </location>
</feature>
<accession>A0A9P3LVM9</accession>
<feature type="region of interest" description="Disordered" evidence="1">
    <location>
        <begin position="823"/>
        <end position="856"/>
    </location>
</feature>
<dbReference type="OrthoDB" id="10252077at2759"/>
<feature type="region of interest" description="Disordered" evidence="1">
    <location>
        <begin position="164"/>
        <end position="210"/>
    </location>
</feature>
<comment type="caution">
    <text evidence="2">The sequence shown here is derived from an EMBL/GenBank/DDBJ whole genome shotgun (WGS) entry which is preliminary data.</text>
</comment>
<dbReference type="PANTHER" id="PTHR31855:SF2">
    <property type="entry name" value="GUANINE NUCLEOTIDE EXCHANGE FACTOR C9ORF72"/>
    <property type="match status" value="1"/>
</dbReference>
<dbReference type="InterPro" id="IPR027819">
    <property type="entry name" value="C9orf72"/>
</dbReference>
<reference evidence="2" key="1">
    <citation type="submission" date="2021-11" db="EMBL/GenBank/DDBJ databases">
        <authorList>
            <person name="Herlambang A."/>
            <person name="Guo Y."/>
            <person name="Takashima Y."/>
            <person name="Nishizawa T."/>
        </authorList>
    </citation>
    <scope>NUCLEOTIDE SEQUENCE</scope>
    <source>
        <strain evidence="2">E1425</strain>
    </source>
</reference>
<feature type="region of interest" description="Disordered" evidence="1">
    <location>
        <begin position="227"/>
        <end position="261"/>
    </location>
</feature>
<dbReference type="PANTHER" id="PTHR31855">
    <property type="entry name" value="GUANINE NUCLEOTIDE EXCHANGE C9ORF72"/>
    <property type="match status" value="1"/>
</dbReference>
<proteinExistence type="predicted"/>
<dbReference type="GO" id="GO:0005085">
    <property type="term" value="F:guanyl-nucleotide exchange factor activity"/>
    <property type="evidence" value="ECO:0007669"/>
    <property type="project" value="InterPro"/>
</dbReference>
<feature type="compositionally biased region" description="Basic and acidic residues" evidence="1">
    <location>
        <begin position="35"/>
        <end position="45"/>
    </location>
</feature>
<dbReference type="GO" id="GO:0006897">
    <property type="term" value="P:endocytosis"/>
    <property type="evidence" value="ECO:0007669"/>
    <property type="project" value="TreeGrafter"/>
</dbReference>
<protein>
    <submittedName>
        <fullName evidence="2">Uncharacterized protein</fullName>
    </submittedName>
</protein>
<dbReference type="Proteomes" id="UP000827284">
    <property type="component" value="Unassembled WGS sequence"/>
</dbReference>
<dbReference type="GO" id="GO:0005776">
    <property type="term" value="C:autophagosome"/>
    <property type="evidence" value="ECO:0007669"/>
    <property type="project" value="TreeGrafter"/>
</dbReference>
<gene>
    <name evidence="2" type="ORF">EMPS_04516</name>
</gene>
<dbReference type="EMBL" id="BQFW01000006">
    <property type="protein sequence ID" value="GJJ72159.1"/>
    <property type="molecule type" value="Genomic_DNA"/>
</dbReference>
<dbReference type="GO" id="GO:0005768">
    <property type="term" value="C:endosome"/>
    <property type="evidence" value="ECO:0007669"/>
    <property type="project" value="TreeGrafter"/>
</dbReference>
<feature type="region of interest" description="Disordered" evidence="1">
    <location>
        <begin position="1"/>
        <end position="133"/>
    </location>
</feature>